<dbReference type="GO" id="GO:0016887">
    <property type="term" value="F:ATP hydrolysis activity"/>
    <property type="evidence" value="ECO:0007669"/>
    <property type="project" value="InterPro"/>
</dbReference>
<dbReference type="EMBL" id="JBBPBK010000005">
    <property type="protein sequence ID" value="KAK9284883.1"/>
    <property type="molecule type" value="Genomic_DNA"/>
</dbReference>
<evidence type="ECO:0000256" key="2">
    <source>
        <dbReference type="ARBA" id="ARBA00022692"/>
    </source>
</evidence>
<dbReference type="PRINTS" id="PR00120">
    <property type="entry name" value="HATPASE"/>
</dbReference>
<dbReference type="InterPro" id="IPR036412">
    <property type="entry name" value="HAD-like_sf"/>
</dbReference>
<keyword evidence="4" id="KW-0460">Magnesium</keyword>
<keyword evidence="3" id="KW-0479">Metal-binding</keyword>
<proteinExistence type="predicted"/>
<feature type="domain" description="Cation-transporting P-type ATPase C-terminal" evidence="8">
    <location>
        <begin position="112"/>
        <end position="135"/>
    </location>
</feature>
<dbReference type="SUPFAM" id="SSF56784">
    <property type="entry name" value="HAD-like"/>
    <property type="match status" value="1"/>
</dbReference>
<dbReference type="GO" id="GO:0005388">
    <property type="term" value="F:P-type calcium transporter activity"/>
    <property type="evidence" value="ECO:0007669"/>
    <property type="project" value="TreeGrafter"/>
</dbReference>
<dbReference type="PANTHER" id="PTHR24093">
    <property type="entry name" value="CATION TRANSPORTING ATPASE"/>
    <property type="match status" value="1"/>
</dbReference>
<dbReference type="InterPro" id="IPR001757">
    <property type="entry name" value="P_typ_ATPase"/>
</dbReference>
<keyword evidence="10" id="KW-1185">Reference proteome</keyword>
<dbReference type="PANTHER" id="PTHR24093:SF474">
    <property type="entry name" value="CALCIUM-TRANSPORTING ATPASE 2, PLASMA MEMBRANE-TYPE"/>
    <property type="match status" value="1"/>
</dbReference>
<comment type="subcellular location">
    <subcellularLocation>
        <location evidence="1">Membrane</location>
    </subcellularLocation>
</comment>
<dbReference type="Gene3D" id="1.20.1110.10">
    <property type="entry name" value="Calcium-transporting ATPase, transmembrane domain"/>
    <property type="match status" value="2"/>
</dbReference>
<sequence>MAQSSPLDKHSLVKQLQISFDEVVAVTGNGTNDAPALHEADIGLTMGTAGTQVAKETADIIILDDNFSTIVTMVKWGRSVYMNIQKYAQFQLTFNAVALIVNFPLACLTGNAPLTAVQLLWVNMIMDTLGALALAKGKAIFRLNGPDYDLILNSLIFNSFVFCQVFNEINSREMEKINVFKGLLKNYVFVAVLSGTVLFQVIIVEFLGTIANTSPLTLAQWFLSVFIGFLGMPIAAGLKMIDVGAT</sequence>
<dbReference type="GO" id="GO:0005886">
    <property type="term" value="C:plasma membrane"/>
    <property type="evidence" value="ECO:0007669"/>
    <property type="project" value="TreeGrafter"/>
</dbReference>
<evidence type="ECO:0000256" key="6">
    <source>
        <dbReference type="ARBA" id="ARBA00023136"/>
    </source>
</evidence>
<reference evidence="9 10" key="1">
    <citation type="journal article" date="2024" name="Plant J.">
        <title>Genome sequences and population genomics reveal climatic adaptation and genomic divergence between two closely related sweetgum species.</title>
        <authorList>
            <person name="Xu W.Q."/>
            <person name="Ren C.Q."/>
            <person name="Zhang X.Y."/>
            <person name="Comes H.P."/>
            <person name="Liu X.H."/>
            <person name="Li Y.G."/>
            <person name="Kettle C.J."/>
            <person name="Jalonen R."/>
            <person name="Gaisberger H."/>
            <person name="Ma Y.Z."/>
            <person name="Qiu Y.X."/>
        </authorList>
    </citation>
    <scope>NUCLEOTIDE SEQUENCE [LARGE SCALE GENOMIC DNA]</scope>
    <source>
        <strain evidence="9">Hangzhou</strain>
    </source>
</reference>
<dbReference type="Proteomes" id="UP001415857">
    <property type="component" value="Unassembled WGS sequence"/>
</dbReference>
<dbReference type="InterPro" id="IPR023298">
    <property type="entry name" value="ATPase_P-typ_TM_dom_sf"/>
</dbReference>
<feature type="transmembrane region" description="Helical" evidence="7">
    <location>
        <begin position="92"/>
        <end position="112"/>
    </location>
</feature>
<dbReference type="InterPro" id="IPR006068">
    <property type="entry name" value="ATPase_P-typ_cation-transptr_C"/>
</dbReference>
<dbReference type="SUPFAM" id="SSF81665">
    <property type="entry name" value="Calcium ATPase, transmembrane domain M"/>
    <property type="match status" value="1"/>
</dbReference>
<keyword evidence="5 7" id="KW-1133">Transmembrane helix</keyword>
<evidence type="ECO:0000259" key="8">
    <source>
        <dbReference type="Pfam" id="PF00689"/>
    </source>
</evidence>
<keyword evidence="2 7" id="KW-0812">Transmembrane</keyword>
<protein>
    <recommendedName>
        <fullName evidence="8">Cation-transporting P-type ATPase C-terminal domain-containing protein</fullName>
    </recommendedName>
</protein>
<dbReference type="PRINTS" id="PR00119">
    <property type="entry name" value="CATATPASE"/>
</dbReference>
<evidence type="ECO:0000256" key="1">
    <source>
        <dbReference type="ARBA" id="ARBA00004370"/>
    </source>
</evidence>
<evidence type="ECO:0000256" key="7">
    <source>
        <dbReference type="SAM" id="Phobius"/>
    </source>
</evidence>
<dbReference type="GO" id="GO:0005524">
    <property type="term" value="F:ATP binding"/>
    <property type="evidence" value="ECO:0007669"/>
    <property type="project" value="InterPro"/>
</dbReference>
<dbReference type="InterPro" id="IPR023214">
    <property type="entry name" value="HAD_sf"/>
</dbReference>
<gene>
    <name evidence="9" type="ORF">L1049_024064</name>
</gene>
<feature type="transmembrane region" description="Helical" evidence="7">
    <location>
        <begin position="187"/>
        <end position="209"/>
    </location>
</feature>
<comment type="caution">
    <text evidence="9">The sequence shown here is derived from an EMBL/GenBank/DDBJ whole genome shotgun (WGS) entry which is preliminary data.</text>
</comment>
<evidence type="ECO:0000313" key="10">
    <source>
        <dbReference type="Proteomes" id="UP001415857"/>
    </source>
</evidence>
<dbReference type="Pfam" id="PF08282">
    <property type="entry name" value="Hydrolase_3"/>
    <property type="match status" value="1"/>
</dbReference>
<dbReference type="AlphaFoldDB" id="A0AAP0RTW0"/>
<evidence type="ECO:0000313" key="9">
    <source>
        <dbReference type="EMBL" id="KAK9284883.1"/>
    </source>
</evidence>
<evidence type="ECO:0000256" key="3">
    <source>
        <dbReference type="ARBA" id="ARBA00022723"/>
    </source>
</evidence>
<feature type="transmembrane region" description="Helical" evidence="7">
    <location>
        <begin position="221"/>
        <end position="241"/>
    </location>
</feature>
<feature type="transmembrane region" description="Helical" evidence="7">
    <location>
        <begin position="147"/>
        <end position="167"/>
    </location>
</feature>
<organism evidence="9 10">
    <name type="scientific">Liquidambar formosana</name>
    <name type="common">Formosan gum</name>
    <dbReference type="NCBI Taxonomy" id="63359"/>
    <lineage>
        <taxon>Eukaryota</taxon>
        <taxon>Viridiplantae</taxon>
        <taxon>Streptophyta</taxon>
        <taxon>Embryophyta</taxon>
        <taxon>Tracheophyta</taxon>
        <taxon>Spermatophyta</taxon>
        <taxon>Magnoliopsida</taxon>
        <taxon>eudicotyledons</taxon>
        <taxon>Gunneridae</taxon>
        <taxon>Pentapetalae</taxon>
        <taxon>Saxifragales</taxon>
        <taxon>Altingiaceae</taxon>
        <taxon>Liquidambar</taxon>
    </lineage>
</organism>
<evidence type="ECO:0000256" key="4">
    <source>
        <dbReference type="ARBA" id="ARBA00022842"/>
    </source>
</evidence>
<feature type="domain" description="Cation-transporting P-type ATPase C-terminal" evidence="8">
    <location>
        <begin position="152"/>
        <end position="241"/>
    </location>
</feature>
<dbReference type="Pfam" id="PF00689">
    <property type="entry name" value="Cation_ATPase_C"/>
    <property type="match status" value="2"/>
</dbReference>
<evidence type="ECO:0000256" key="5">
    <source>
        <dbReference type="ARBA" id="ARBA00022989"/>
    </source>
</evidence>
<accession>A0AAP0RTW0</accession>
<dbReference type="NCBIfam" id="TIGR01494">
    <property type="entry name" value="ATPase_P-type"/>
    <property type="match status" value="1"/>
</dbReference>
<name>A0AAP0RTW0_LIQFO</name>
<dbReference type="Gene3D" id="3.40.50.1000">
    <property type="entry name" value="HAD superfamily/HAD-like"/>
    <property type="match status" value="1"/>
</dbReference>
<dbReference type="GO" id="GO:0046872">
    <property type="term" value="F:metal ion binding"/>
    <property type="evidence" value="ECO:0007669"/>
    <property type="project" value="UniProtKB-KW"/>
</dbReference>
<keyword evidence="6 7" id="KW-0472">Membrane</keyword>